<comment type="caution">
    <text evidence="2">The sequence shown here is derived from an EMBL/GenBank/DDBJ whole genome shotgun (WGS) entry which is preliminary data.</text>
</comment>
<keyword evidence="3" id="KW-1185">Reference proteome</keyword>
<dbReference type="AlphaFoldDB" id="A0AAU9V347"/>
<sequence length="97" mass="10985">MMHGAGTSRTNRPHTAPAQHYTSTEEHQRAPRTTELQHRVQYAASLFASRRTGWSGADRSDQPNCQRCHARPTLANFTINSGHRPWIMSFNIGRNVT</sequence>
<proteinExistence type="predicted"/>
<dbReference type="Proteomes" id="UP001153954">
    <property type="component" value="Unassembled WGS sequence"/>
</dbReference>
<accession>A0AAU9V347</accession>
<protein>
    <submittedName>
        <fullName evidence="2">Uncharacterized protein</fullName>
    </submittedName>
</protein>
<feature type="region of interest" description="Disordered" evidence="1">
    <location>
        <begin position="1"/>
        <end position="36"/>
    </location>
</feature>
<gene>
    <name evidence="2" type="ORF">EEDITHA_LOCUS20142</name>
</gene>
<name>A0AAU9V347_EUPED</name>
<reference evidence="2" key="1">
    <citation type="submission" date="2022-03" db="EMBL/GenBank/DDBJ databases">
        <authorList>
            <person name="Tunstrom K."/>
        </authorList>
    </citation>
    <scope>NUCLEOTIDE SEQUENCE</scope>
</reference>
<evidence type="ECO:0000313" key="2">
    <source>
        <dbReference type="EMBL" id="CAH2105944.1"/>
    </source>
</evidence>
<organism evidence="2 3">
    <name type="scientific">Euphydryas editha</name>
    <name type="common">Edith's checkerspot</name>
    <dbReference type="NCBI Taxonomy" id="104508"/>
    <lineage>
        <taxon>Eukaryota</taxon>
        <taxon>Metazoa</taxon>
        <taxon>Ecdysozoa</taxon>
        <taxon>Arthropoda</taxon>
        <taxon>Hexapoda</taxon>
        <taxon>Insecta</taxon>
        <taxon>Pterygota</taxon>
        <taxon>Neoptera</taxon>
        <taxon>Endopterygota</taxon>
        <taxon>Lepidoptera</taxon>
        <taxon>Glossata</taxon>
        <taxon>Ditrysia</taxon>
        <taxon>Papilionoidea</taxon>
        <taxon>Nymphalidae</taxon>
        <taxon>Nymphalinae</taxon>
        <taxon>Euphydryas</taxon>
    </lineage>
</organism>
<evidence type="ECO:0000313" key="3">
    <source>
        <dbReference type="Proteomes" id="UP001153954"/>
    </source>
</evidence>
<evidence type="ECO:0000256" key="1">
    <source>
        <dbReference type="SAM" id="MobiDB-lite"/>
    </source>
</evidence>
<dbReference type="EMBL" id="CAKOGL010000028">
    <property type="protein sequence ID" value="CAH2105944.1"/>
    <property type="molecule type" value="Genomic_DNA"/>
</dbReference>